<dbReference type="PANTHER" id="PTHR45761">
    <property type="entry name" value="EXTENDED SYNAPTOTAGMIN-LIKE PROTEIN 2, ISOFORM C"/>
    <property type="match status" value="1"/>
</dbReference>
<dbReference type="Proteomes" id="UP000654075">
    <property type="component" value="Unassembled WGS sequence"/>
</dbReference>
<dbReference type="AlphaFoldDB" id="A0A813F534"/>
<dbReference type="EMBL" id="CAJNNV010017921">
    <property type="protein sequence ID" value="CAE8605494.1"/>
    <property type="molecule type" value="Genomic_DNA"/>
</dbReference>
<comment type="caution">
    <text evidence="2">The sequence shown here is derived from an EMBL/GenBank/DDBJ whole genome shotgun (WGS) entry which is preliminary data.</text>
</comment>
<evidence type="ECO:0000313" key="2">
    <source>
        <dbReference type="EMBL" id="CAE8605494.1"/>
    </source>
</evidence>
<reference evidence="2" key="1">
    <citation type="submission" date="2021-02" db="EMBL/GenBank/DDBJ databases">
        <authorList>
            <person name="Dougan E. K."/>
            <person name="Rhodes N."/>
            <person name="Thang M."/>
            <person name="Chan C."/>
        </authorList>
    </citation>
    <scope>NUCLEOTIDE SEQUENCE</scope>
</reference>
<accession>A0A813F534</accession>
<keyword evidence="3" id="KW-1185">Reference proteome</keyword>
<dbReference type="GO" id="GO:0008429">
    <property type="term" value="F:phosphatidylethanolamine binding"/>
    <property type="evidence" value="ECO:0007669"/>
    <property type="project" value="TreeGrafter"/>
</dbReference>
<dbReference type="PANTHER" id="PTHR45761:SF1">
    <property type="entry name" value="EXTENDED SYNAPTOTAGMIN-LIKE PROTEIN 2, ISOFORM C"/>
    <property type="match status" value="1"/>
</dbReference>
<dbReference type="InterPro" id="IPR000008">
    <property type="entry name" value="C2_dom"/>
</dbReference>
<evidence type="ECO:0000259" key="1">
    <source>
        <dbReference type="PROSITE" id="PS50004"/>
    </source>
</evidence>
<dbReference type="Pfam" id="PF00168">
    <property type="entry name" value="C2"/>
    <property type="match status" value="1"/>
</dbReference>
<dbReference type="InterPro" id="IPR051634">
    <property type="entry name" value="Extended_Synaptotagmin"/>
</dbReference>
<feature type="domain" description="C2" evidence="1">
    <location>
        <begin position="264"/>
        <end position="387"/>
    </location>
</feature>
<dbReference type="CDD" id="cd00030">
    <property type="entry name" value="C2"/>
    <property type="match status" value="1"/>
</dbReference>
<proteinExistence type="predicted"/>
<dbReference type="GO" id="GO:0005509">
    <property type="term" value="F:calcium ion binding"/>
    <property type="evidence" value="ECO:0007669"/>
    <property type="project" value="TreeGrafter"/>
</dbReference>
<dbReference type="SUPFAM" id="SSF49562">
    <property type="entry name" value="C2 domain (Calcium/lipid-binding domain, CaLB)"/>
    <property type="match status" value="1"/>
</dbReference>
<dbReference type="GO" id="GO:0005789">
    <property type="term" value="C:endoplasmic reticulum membrane"/>
    <property type="evidence" value="ECO:0007669"/>
    <property type="project" value="TreeGrafter"/>
</dbReference>
<name>A0A813F534_POLGL</name>
<dbReference type="GO" id="GO:0005544">
    <property type="term" value="F:calcium-dependent phospholipid binding"/>
    <property type="evidence" value="ECO:0007669"/>
    <property type="project" value="TreeGrafter"/>
</dbReference>
<dbReference type="PROSITE" id="PS50004">
    <property type="entry name" value="C2"/>
    <property type="match status" value="1"/>
</dbReference>
<dbReference type="GO" id="GO:0035091">
    <property type="term" value="F:phosphatidylinositol binding"/>
    <property type="evidence" value="ECO:0007669"/>
    <property type="project" value="TreeGrafter"/>
</dbReference>
<dbReference type="OrthoDB" id="1029639at2759"/>
<evidence type="ECO:0000313" key="3">
    <source>
        <dbReference type="Proteomes" id="UP000654075"/>
    </source>
</evidence>
<protein>
    <recommendedName>
        <fullName evidence="1">C2 domain-containing protein</fullName>
    </recommendedName>
</protein>
<gene>
    <name evidence="2" type="ORF">PGLA1383_LOCUS23607</name>
</gene>
<dbReference type="Gene3D" id="2.60.40.150">
    <property type="entry name" value="C2 domain"/>
    <property type="match status" value="1"/>
</dbReference>
<organism evidence="2 3">
    <name type="scientific">Polarella glacialis</name>
    <name type="common">Dinoflagellate</name>
    <dbReference type="NCBI Taxonomy" id="89957"/>
    <lineage>
        <taxon>Eukaryota</taxon>
        <taxon>Sar</taxon>
        <taxon>Alveolata</taxon>
        <taxon>Dinophyceae</taxon>
        <taxon>Suessiales</taxon>
        <taxon>Suessiaceae</taxon>
        <taxon>Polarella</taxon>
    </lineage>
</organism>
<sequence>MSCGCLGGSSLPKPPSGDVEDEIVTEVVTEEVVTELQKGGLKDIFMPSALGNTGGQLTGPLRDHLLDPSSSLGWVNFILVCGWPHMRLAVNAMAQRIFAAEMTTALRSAREASKVDIDVETRLEFDIGNSIPNLTNIQVIHDKNYGGIEGIELSADLDMTSGEGFSVKVRLNGTVAGIPMHVVVGVKSFKLNGTGCLMLSPLLDKIPVFSGFKFYFLDLPQLDYELKGINKAGKILGSIVSNLIKTVTGTLLNKFVVPGGIYIPLVTIPPALKMKAETPEPDGYIVVNVHEAKGVFGGDMVFFSKETSDPSVKITLGNASFESSYKANTSTPKWDPPESAFLPVLQGDQIISFAVEDVDVTVREVLGTMSCAVGKLYDESKGRKRWLEMNLTEQGRAKRSDVEIKADRMGVCVSTEFLAVTALPAAAGPVRELASGLLHALGGPRQLTQDFVPLLRLCTVKLLGLDCSPLSAEEVFFTTAIVQVASGTPPKGFFKEVPYSSYSSITDVLPQAPQSGGVTVSPPLRSKKAKKWGAEENVKGSFLPNVSPQAQLMIERLSKDKGMSIAEIASVADLPEDQVKLLVGLDRSLQVAWHQAFHQFMEYPGGTVTVEVTREDHTSLGTAKLDLAEVEASPDKTKTFKIPLEGNRYCTDLHLVLEIELKGFKRGELEPHTVSDRFADANTCASRQVLKFAEDF</sequence>
<dbReference type="GO" id="GO:0031210">
    <property type="term" value="F:phosphatidylcholine binding"/>
    <property type="evidence" value="ECO:0007669"/>
    <property type="project" value="TreeGrafter"/>
</dbReference>
<dbReference type="InterPro" id="IPR035892">
    <property type="entry name" value="C2_domain_sf"/>
</dbReference>